<dbReference type="EMBL" id="MT143989">
    <property type="protein sequence ID" value="QJA45387.1"/>
    <property type="molecule type" value="Genomic_DNA"/>
</dbReference>
<sequence length="60" mass="6693">MPKCKGCGQEILWVMMASGAKMPLDAKPQQMIQVKEGIGEVIPVYMPHWATCKKAGDFKR</sequence>
<organism evidence="1">
    <name type="scientific">viral metagenome</name>
    <dbReference type="NCBI Taxonomy" id="1070528"/>
    <lineage>
        <taxon>unclassified sequences</taxon>
        <taxon>metagenomes</taxon>
        <taxon>organismal metagenomes</taxon>
    </lineage>
</organism>
<dbReference type="AlphaFoldDB" id="A0A6H1ZDD1"/>
<protein>
    <submittedName>
        <fullName evidence="1">Uncharacterized protein</fullName>
    </submittedName>
</protein>
<accession>A0A6H1ZDD1</accession>
<gene>
    <name evidence="1" type="ORF">TM448A00224_0052</name>
    <name evidence="2" type="ORF">TM448B00423_0005</name>
</gene>
<proteinExistence type="predicted"/>
<name>A0A6H1ZDD1_9ZZZZ</name>
<evidence type="ECO:0000313" key="1">
    <source>
        <dbReference type="EMBL" id="QJA45387.1"/>
    </source>
</evidence>
<evidence type="ECO:0000313" key="2">
    <source>
        <dbReference type="EMBL" id="QJH95436.1"/>
    </source>
</evidence>
<reference evidence="1" key="1">
    <citation type="submission" date="2020-03" db="EMBL/GenBank/DDBJ databases">
        <title>The deep terrestrial virosphere.</title>
        <authorList>
            <person name="Holmfeldt K."/>
            <person name="Nilsson E."/>
            <person name="Simone D."/>
            <person name="Lopez-Fernandez M."/>
            <person name="Wu X."/>
            <person name="de Brujin I."/>
            <person name="Lundin D."/>
            <person name="Andersson A."/>
            <person name="Bertilsson S."/>
            <person name="Dopson M."/>
        </authorList>
    </citation>
    <scope>NUCLEOTIDE SEQUENCE</scope>
    <source>
        <strain evidence="1">TM448A00224</strain>
        <strain evidence="2">TM448B00423</strain>
    </source>
</reference>
<dbReference type="EMBL" id="MT144620">
    <property type="protein sequence ID" value="QJH95436.1"/>
    <property type="molecule type" value="Genomic_DNA"/>
</dbReference>